<dbReference type="SUPFAM" id="SSF49482">
    <property type="entry name" value="Aromatic compound dioxygenase"/>
    <property type="match status" value="1"/>
</dbReference>
<keyword evidence="2" id="KW-1185">Reference proteome</keyword>
<accession>A0ABQ6CA55</accession>
<proteinExistence type="predicted"/>
<reference evidence="2" key="1">
    <citation type="journal article" date="2019" name="Int. J. Syst. Evol. Microbiol.">
        <title>The Global Catalogue of Microorganisms (GCM) 10K type strain sequencing project: providing services to taxonomists for standard genome sequencing and annotation.</title>
        <authorList>
            <consortium name="The Broad Institute Genomics Platform"/>
            <consortium name="The Broad Institute Genome Sequencing Center for Infectious Disease"/>
            <person name="Wu L."/>
            <person name="Ma J."/>
        </authorList>
    </citation>
    <scope>NUCLEOTIDE SEQUENCE [LARGE SCALE GENOMIC DNA]</scope>
    <source>
        <strain evidence="2">NBRC 109341</strain>
    </source>
</reference>
<organism evidence="1 2">
    <name type="scientific">Hydrogenophaga electricum</name>
    <dbReference type="NCBI Taxonomy" id="1230953"/>
    <lineage>
        <taxon>Bacteria</taxon>
        <taxon>Pseudomonadati</taxon>
        <taxon>Pseudomonadota</taxon>
        <taxon>Betaproteobacteria</taxon>
        <taxon>Burkholderiales</taxon>
        <taxon>Comamonadaceae</taxon>
        <taxon>Hydrogenophaga</taxon>
    </lineage>
</organism>
<protein>
    <recommendedName>
        <fullName evidence="3">Intradiol ring-cleavage dioxygenases domain-containing protein</fullName>
    </recommendedName>
</protein>
<comment type="caution">
    <text evidence="1">The sequence shown here is derived from an EMBL/GenBank/DDBJ whole genome shotgun (WGS) entry which is preliminary data.</text>
</comment>
<dbReference type="InterPro" id="IPR015889">
    <property type="entry name" value="Intradiol_dOase_core"/>
</dbReference>
<dbReference type="EMBL" id="BSPB01000064">
    <property type="protein sequence ID" value="GLS16553.1"/>
    <property type="molecule type" value="Genomic_DNA"/>
</dbReference>
<dbReference type="Proteomes" id="UP001156903">
    <property type="component" value="Unassembled WGS sequence"/>
</dbReference>
<name>A0ABQ6CA55_9BURK</name>
<evidence type="ECO:0000313" key="1">
    <source>
        <dbReference type="EMBL" id="GLS16553.1"/>
    </source>
</evidence>
<sequence length="224" mass="24361">MGMHLATLSAPSAVQAGTPPGLMPSPVDRLPVRPTRRRYPLTEFLRASPLLRSDIAFNSPGLPLTLTLRLRDGWGLAIPRAAVYIWHHDACGWTFDAADDELGAVTMMRGVQFTDAHGAVQFRTVYPGRYGDGSVPVYVQVYFSDGRHVVSRTDACLQLPARSEALGGRLLAPPVGPGQRKPRFDTEHEVALIEVAPVHDDPFTEGLRADVVLNVALVQLPASH</sequence>
<dbReference type="Gene3D" id="2.60.130.10">
    <property type="entry name" value="Aromatic compound dioxygenase"/>
    <property type="match status" value="1"/>
</dbReference>
<gene>
    <name evidence="1" type="ORF">GCM10007935_39950</name>
</gene>
<evidence type="ECO:0008006" key="3">
    <source>
        <dbReference type="Google" id="ProtNLM"/>
    </source>
</evidence>
<evidence type="ECO:0000313" key="2">
    <source>
        <dbReference type="Proteomes" id="UP001156903"/>
    </source>
</evidence>